<sequence length="576" mass="62525">MRFLTKWTSNGNVAERGIPLPVSRPDGVSDLSYFSNSYGSYSRINPAISGFTSQTMTPFIDANNNGQFDEASECIGAPVLITFVINAPVSTTNCTDVTFSYVVTSSSSTTNLVTVANTNPSSSTIQMTSGDYFQVGALTTNTSVAALRFIENVAFSGPVITDMGLITAPLLTFNTSAGTYFNRTYGPYMLPESSISVVLSSTITPYLDLNFDGQYNAGTECLGKPAYLVYQIKRPVSTTIACADVTFSYTLTGNTPVPLSNTSPVSPTIILGSGGSLQFSQGTSNVPLNNLRFLEKVTYSSPVITDIGLITAASLTFSSGANTVNNRYFDRSVGPFVLPDPAVTVVISVTAIPYIDLNGDQQYNPDNECFGKSLTYVLVCNNALFTVQSGPWNSPSIWLWGRVPDLSTPVTISHTVTVPNYVAGQAKQVSYGPGGRILFQKGSLLRLGGEPCNPMTADPHTLLTQNTWQVDELRSMSNNVIDYYKRGATTGNTSNYDNSNIYRFFVDGTGEYTNDGIVKPITWNFVNAERTKVRITESATTYNWENLILTPFSLEYTEYANRNGSNLLGQIRRTVR</sequence>
<dbReference type="AlphaFoldDB" id="A0A1S2VE73"/>
<reference evidence="1 2" key="1">
    <citation type="submission" date="2016-10" db="EMBL/GenBank/DDBJ databases">
        <title>Arsenicibacter rosenii gen. nov., sp. nov., an efficient arsenic-methylating bacterium isolated from an arsenic-contaminated paddy soil.</title>
        <authorList>
            <person name="Huang K."/>
        </authorList>
    </citation>
    <scope>NUCLEOTIDE SEQUENCE [LARGE SCALE GENOMIC DNA]</scope>
    <source>
        <strain evidence="1 2">SM-1</strain>
    </source>
</reference>
<accession>A0A1S2VE73</accession>
<comment type="caution">
    <text evidence="1">The sequence shown here is derived from an EMBL/GenBank/DDBJ whole genome shotgun (WGS) entry which is preliminary data.</text>
</comment>
<evidence type="ECO:0000313" key="2">
    <source>
        <dbReference type="Proteomes" id="UP000181790"/>
    </source>
</evidence>
<gene>
    <name evidence="1" type="ORF">BLX24_23350</name>
</gene>
<evidence type="ECO:0000313" key="1">
    <source>
        <dbReference type="EMBL" id="OIN56720.1"/>
    </source>
</evidence>
<organism evidence="1 2">
    <name type="scientific">Arsenicibacter rosenii</name>
    <dbReference type="NCBI Taxonomy" id="1750698"/>
    <lineage>
        <taxon>Bacteria</taxon>
        <taxon>Pseudomonadati</taxon>
        <taxon>Bacteroidota</taxon>
        <taxon>Cytophagia</taxon>
        <taxon>Cytophagales</taxon>
        <taxon>Spirosomataceae</taxon>
        <taxon>Arsenicibacter</taxon>
    </lineage>
</organism>
<proteinExistence type="predicted"/>
<dbReference type="Proteomes" id="UP000181790">
    <property type="component" value="Unassembled WGS sequence"/>
</dbReference>
<keyword evidence="2" id="KW-1185">Reference proteome</keyword>
<protein>
    <submittedName>
        <fullName evidence="1">Uncharacterized protein</fullName>
    </submittedName>
</protein>
<name>A0A1S2VE73_9BACT</name>
<dbReference type="EMBL" id="MORL01000019">
    <property type="protein sequence ID" value="OIN56720.1"/>
    <property type="molecule type" value="Genomic_DNA"/>
</dbReference>